<feature type="compositionally biased region" description="Basic and acidic residues" evidence="6">
    <location>
        <begin position="983"/>
        <end position="997"/>
    </location>
</feature>
<evidence type="ECO:0000313" key="8">
    <source>
        <dbReference type="EMBL" id="EGS22168.1"/>
    </source>
</evidence>
<dbReference type="GO" id="GO:0005886">
    <property type="term" value="C:plasma membrane"/>
    <property type="evidence" value="ECO:0007669"/>
    <property type="project" value="TreeGrafter"/>
</dbReference>
<dbReference type="PROSITE" id="PS50294">
    <property type="entry name" value="WD_REPEATS_REGION"/>
    <property type="match status" value="1"/>
</dbReference>
<evidence type="ECO:0000256" key="2">
    <source>
        <dbReference type="ARBA" id="ARBA00022483"/>
    </source>
</evidence>
<proteinExistence type="inferred from homology"/>
<dbReference type="eggNOG" id="KOG1983">
    <property type="taxonomic scope" value="Eukaryota"/>
</dbReference>
<gene>
    <name evidence="8" type="ORF">CTHT_0016850</name>
</gene>
<feature type="domain" description="Lethal giant larvae (Lgl)-like C-terminal" evidence="7">
    <location>
        <begin position="556"/>
        <end position="976"/>
    </location>
</feature>
<dbReference type="Proteomes" id="UP000008066">
    <property type="component" value="Unassembled WGS sequence"/>
</dbReference>
<dbReference type="Pfam" id="PF00400">
    <property type="entry name" value="WD40"/>
    <property type="match status" value="1"/>
</dbReference>
<dbReference type="OrthoDB" id="19944at2759"/>
<evidence type="ECO:0000256" key="5">
    <source>
        <dbReference type="PROSITE-ProRule" id="PRU00221"/>
    </source>
</evidence>
<dbReference type="GO" id="GO:0005096">
    <property type="term" value="F:GTPase activator activity"/>
    <property type="evidence" value="ECO:0007669"/>
    <property type="project" value="TreeGrafter"/>
</dbReference>
<evidence type="ECO:0000259" key="7">
    <source>
        <dbReference type="Pfam" id="PF08596"/>
    </source>
</evidence>
<feature type="region of interest" description="Disordered" evidence="6">
    <location>
        <begin position="983"/>
        <end position="1007"/>
    </location>
</feature>
<dbReference type="InterPro" id="IPR013905">
    <property type="entry name" value="Lgl_C_dom"/>
</dbReference>
<dbReference type="PROSITE" id="PS50082">
    <property type="entry name" value="WD_REPEATS_2"/>
    <property type="match status" value="1"/>
</dbReference>
<dbReference type="HOGENOM" id="CLU_006030_0_0_1"/>
<dbReference type="EMBL" id="GL988040">
    <property type="protein sequence ID" value="EGS22168.1"/>
    <property type="molecule type" value="Genomic_DNA"/>
</dbReference>
<dbReference type="InterPro" id="IPR015943">
    <property type="entry name" value="WD40/YVTN_repeat-like_dom_sf"/>
</dbReference>
<protein>
    <recommendedName>
        <fullName evidence="7">Lethal giant larvae (Lgl)-like C-terminal domain-containing protein</fullName>
    </recommendedName>
</protein>
<evidence type="ECO:0000256" key="6">
    <source>
        <dbReference type="SAM" id="MobiDB-lite"/>
    </source>
</evidence>
<organism evidence="9">
    <name type="scientific">Chaetomium thermophilum (strain DSM 1495 / CBS 144.50 / IMI 039719)</name>
    <name type="common">Thermochaetoides thermophila</name>
    <dbReference type="NCBI Taxonomy" id="759272"/>
    <lineage>
        <taxon>Eukaryota</taxon>
        <taxon>Fungi</taxon>
        <taxon>Dikarya</taxon>
        <taxon>Ascomycota</taxon>
        <taxon>Pezizomycotina</taxon>
        <taxon>Sordariomycetes</taxon>
        <taxon>Sordariomycetidae</taxon>
        <taxon>Sordariales</taxon>
        <taxon>Chaetomiaceae</taxon>
        <taxon>Thermochaetoides</taxon>
    </lineage>
</organism>
<dbReference type="InterPro" id="IPR001680">
    <property type="entry name" value="WD40_rpt"/>
</dbReference>
<dbReference type="GO" id="GO:0005737">
    <property type="term" value="C:cytoplasm"/>
    <property type="evidence" value="ECO:0007669"/>
    <property type="project" value="TreeGrafter"/>
</dbReference>
<comment type="similarity">
    <text evidence="1">Belongs to the WD repeat L(2)GL family.</text>
</comment>
<accession>G0S2D5</accession>
<keyword evidence="2" id="KW-0268">Exocytosis</keyword>
<sequence>MSFIRHRNTPDLSAGLVPPGSSSQTGWTSPFAEQTSRLLSRHGINSLVTCLAYDPVQSLLAVGTAESKYGRGRIYLFGAGRVQRVIDPPPPNETSSGIAGLGLTKKEGAASVVDVRFVCGGRRLLVLDGGDHVLLYDLAACPPGLVGRATYAKVACLATDPALEWALVGLQAGGDVMAFDLVSGRPAVGGGAWRLGNVWREREREKGRVAGLHSIGVVGVHWHPRDVGKLAVAYTEAVVVYSFKRNEVQKWLELPQHQTGKARITCAAWHPTGTFIVAGLDDGRLVVWDVKEGRVLCVCTVVVDSIEDNSCRRAPIAKLSWCCKSPSNPDDTALLILGGNAPSLSSPSTSTTSTTPLTFLDLGPTPTYATSSWDTLTQHFTAPKRLVPLPVPPGAEVASYTLIPRSSPHYHGACDPIAALVLLTSGEVVTLTIPSGYPISPTNMLPPSLSFIHPFVNRIFLTHIPRERWLGLVEKRQTGENFLRGGAPAPTFHGESRYPYPFRHVVLAAHADCTIRAWDVGFGRSSEIENAGQLQVDVARAVGRVGETDASGMAGVTVVGMSEVTAEMVAGTKGGEVVVWRWGVNNNNAFLGRREDEKEEGETKPGEVRDISHRTEPNLREGLMPLVLYALPGGKAPVSAVKVSDVGFVAAASENGCVSVLDLRGPAVIFQAQVGDLTREQDKRSSLLAFGKGKHAMDGRPEFATVLEFGVMTLGEDGYSSIACFVGTDRGRVVTLKILPVQGAGKGQPGYRVEPAGVSKVGSDRVMAVCPVNGDNGLPAAATVDAVAGLREGRKVDGILVVATQSTARVFKPPTSKPVASRSLDDISGHLCDAASVVYPPRSLSSPNVPPFAALLTLHSSGSLARIFSLPHLKELSHLSLPALDPARALNAAISRSGSILAWMGPSEIGLYSVWRETQQGYQRRDERYHGAGDGGDFLVIEGRECPARPTISGVEWVTGTQYVSVTDLGILIGGEGWERRREMEKQAAQGAHREEGGGTASKSQEGWGEYLARQIDERMERLNVVDDAMMKLQETTQGWSESVNNYVKKQKREALLGSIKKSFF</sequence>
<dbReference type="OMA" id="QIYVFGQ"/>
<dbReference type="SUPFAM" id="SSF50978">
    <property type="entry name" value="WD40 repeat-like"/>
    <property type="match status" value="2"/>
</dbReference>
<dbReference type="GO" id="GO:0006887">
    <property type="term" value="P:exocytosis"/>
    <property type="evidence" value="ECO:0007669"/>
    <property type="project" value="UniProtKB-KW"/>
</dbReference>
<feature type="compositionally biased region" description="Polar residues" evidence="6">
    <location>
        <begin position="20"/>
        <end position="29"/>
    </location>
</feature>
<dbReference type="InterPro" id="IPR036322">
    <property type="entry name" value="WD40_repeat_dom_sf"/>
</dbReference>
<dbReference type="InterPro" id="IPR019775">
    <property type="entry name" value="WD40_repeat_CS"/>
</dbReference>
<dbReference type="GO" id="GO:0019905">
    <property type="term" value="F:syntaxin binding"/>
    <property type="evidence" value="ECO:0007669"/>
    <property type="project" value="TreeGrafter"/>
</dbReference>
<feature type="repeat" description="WD" evidence="5">
    <location>
        <begin position="257"/>
        <end position="298"/>
    </location>
</feature>
<evidence type="ECO:0000256" key="4">
    <source>
        <dbReference type="ARBA" id="ARBA00022737"/>
    </source>
</evidence>
<evidence type="ECO:0000256" key="1">
    <source>
        <dbReference type="ARBA" id="ARBA00008070"/>
    </source>
</evidence>
<dbReference type="GO" id="GO:0045159">
    <property type="term" value="F:myosin II binding"/>
    <property type="evidence" value="ECO:0007669"/>
    <property type="project" value="TreeGrafter"/>
</dbReference>
<reference evidence="8 9" key="1">
    <citation type="journal article" date="2011" name="Cell">
        <title>Insight into structure and assembly of the nuclear pore complex by utilizing the genome of a eukaryotic thermophile.</title>
        <authorList>
            <person name="Amlacher S."/>
            <person name="Sarges P."/>
            <person name="Flemming D."/>
            <person name="van Noort V."/>
            <person name="Kunze R."/>
            <person name="Devos D.P."/>
            <person name="Arumugam M."/>
            <person name="Bork P."/>
            <person name="Hurt E."/>
        </authorList>
    </citation>
    <scope>NUCLEOTIDE SEQUENCE [LARGE SCALE GENOMIC DNA]</scope>
    <source>
        <strain evidence="9">DSM 1495 / CBS 144.50 / IMI 039719</strain>
    </source>
</reference>
<dbReference type="GeneID" id="18255723"/>
<keyword evidence="9" id="KW-1185">Reference proteome</keyword>
<evidence type="ECO:0000313" key="9">
    <source>
        <dbReference type="Proteomes" id="UP000008066"/>
    </source>
</evidence>
<dbReference type="SMART" id="SM00320">
    <property type="entry name" value="WD40"/>
    <property type="match status" value="3"/>
</dbReference>
<dbReference type="STRING" id="759272.G0S2D5"/>
<dbReference type="AlphaFoldDB" id="G0S2D5"/>
<dbReference type="PANTHER" id="PTHR10241:SF25">
    <property type="entry name" value="TOMOSYN, ISOFORM C"/>
    <property type="match status" value="1"/>
</dbReference>
<feature type="region of interest" description="Disordered" evidence="6">
    <location>
        <begin position="1"/>
        <end position="29"/>
    </location>
</feature>
<dbReference type="GO" id="GO:0006893">
    <property type="term" value="P:Golgi to plasma membrane transport"/>
    <property type="evidence" value="ECO:0007669"/>
    <property type="project" value="TreeGrafter"/>
</dbReference>
<keyword evidence="3 5" id="KW-0853">WD repeat</keyword>
<dbReference type="Gene3D" id="2.130.10.10">
    <property type="entry name" value="YVTN repeat-like/Quinoprotein amine dehydrogenase"/>
    <property type="match status" value="2"/>
</dbReference>
<keyword evidence="4" id="KW-0677">Repeat</keyword>
<dbReference type="RefSeq" id="XP_006692187.1">
    <property type="nucleotide sequence ID" value="XM_006692124.1"/>
</dbReference>
<dbReference type="Pfam" id="PF08596">
    <property type="entry name" value="Lgl_C"/>
    <property type="match status" value="1"/>
</dbReference>
<name>G0S2D5_CHATD</name>
<dbReference type="PANTHER" id="PTHR10241">
    <property type="entry name" value="LETHAL 2 GIANT LARVAE PROTEIN"/>
    <property type="match status" value="1"/>
</dbReference>
<dbReference type="KEGG" id="cthr:CTHT_0016850"/>
<evidence type="ECO:0000256" key="3">
    <source>
        <dbReference type="ARBA" id="ARBA00022574"/>
    </source>
</evidence>
<dbReference type="PROSITE" id="PS00678">
    <property type="entry name" value="WD_REPEATS_1"/>
    <property type="match status" value="1"/>
</dbReference>